<dbReference type="InterPro" id="IPR024983">
    <property type="entry name" value="CHAT_dom"/>
</dbReference>
<evidence type="ECO:0000313" key="3">
    <source>
        <dbReference type="Proteomes" id="UP001500655"/>
    </source>
</evidence>
<dbReference type="Pfam" id="PF12770">
    <property type="entry name" value="CHAT"/>
    <property type="match status" value="1"/>
</dbReference>
<comment type="caution">
    <text evidence="2">The sequence shown here is derived from an EMBL/GenBank/DDBJ whole genome shotgun (WGS) entry which is preliminary data.</text>
</comment>
<dbReference type="InterPro" id="IPR011990">
    <property type="entry name" value="TPR-like_helical_dom_sf"/>
</dbReference>
<dbReference type="PANTHER" id="PTHR10098">
    <property type="entry name" value="RAPSYN-RELATED"/>
    <property type="match status" value="1"/>
</dbReference>
<protein>
    <recommendedName>
        <fullName evidence="1">CHAT domain-containing protein</fullName>
    </recommendedName>
</protein>
<organism evidence="2 3">
    <name type="scientific">Luedemannella helvata</name>
    <dbReference type="NCBI Taxonomy" id="349315"/>
    <lineage>
        <taxon>Bacteria</taxon>
        <taxon>Bacillati</taxon>
        <taxon>Actinomycetota</taxon>
        <taxon>Actinomycetes</taxon>
        <taxon>Micromonosporales</taxon>
        <taxon>Micromonosporaceae</taxon>
        <taxon>Luedemannella</taxon>
    </lineage>
</organism>
<evidence type="ECO:0000259" key="1">
    <source>
        <dbReference type="Pfam" id="PF12770"/>
    </source>
</evidence>
<reference evidence="3" key="1">
    <citation type="journal article" date="2019" name="Int. J. Syst. Evol. Microbiol.">
        <title>The Global Catalogue of Microorganisms (GCM) 10K type strain sequencing project: providing services to taxonomists for standard genome sequencing and annotation.</title>
        <authorList>
            <consortium name="The Broad Institute Genomics Platform"/>
            <consortium name="The Broad Institute Genome Sequencing Center for Infectious Disease"/>
            <person name="Wu L."/>
            <person name="Ma J."/>
        </authorList>
    </citation>
    <scope>NUCLEOTIDE SEQUENCE [LARGE SCALE GENOMIC DNA]</scope>
    <source>
        <strain evidence="3">JCM 13249</strain>
    </source>
</reference>
<name>A0ABP4VX39_9ACTN</name>
<keyword evidence="3" id="KW-1185">Reference proteome</keyword>
<dbReference type="Gene3D" id="1.25.40.10">
    <property type="entry name" value="Tetratricopeptide repeat domain"/>
    <property type="match status" value="2"/>
</dbReference>
<feature type="domain" description="CHAT" evidence="1">
    <location>
        <begin position="537"/>
        <end position="815"/>
    </location>
</feature>
<sequence>MPSRWRSVVDQARAIATRRRAEALDESGQRAEAFAAYQEAAVAWEDTHPVISGSLWVRAARQAALMEDRPAQLSAAQHALDLLSGRSTGVTPPQRQAGLMALVLVADALHWLGRLSEAEVTARKAIAAAEAAADRETLCIAYGILANVVIHCGRPVEALGATTRVVALARDADDPLQLAAALTDHATTLTALAQYGPARDAITEAVAVADRVEDPRMADRLRLSSLVAASRIHRVGGDTADAIRMAERAMALCDRYGLREQYLEATMAWALARASDDIDAAIAATRDVHEQELALGMSHLAGRAANNLAMLHAKAARFDEARTWASVGVRLSGGDLDGRGAASFNLARLALAAGDLAGGRAALVEAIADWEDLRRTVTDDRQYVDVLEQQAMTYRLLQACRLADGDVTGGLEAAEQARGLSLLRRLRAHEPARHNPLARGFTADAALALAADRHVGFLIYSAVPSFDTPYDEGSMGLQAWYVDATGITHARTARDELTPPPGMAVAQAEVDAFVGLTRDVVVPTPIMDGHEIVGAVDWLSQVLIGQLDGALRRSPARRLVVVPDLDLDRVPFGALRLRSGQCLADRWALSVVPAVAVFAELDGRPVVPPREATPLVFGNPAAPTEPIALGLPVPRLAPLVHAEREARHVAAEYGASPFLGERATRRAALAGMPGRALIHFATHGLYGSDDGVTPGALCLTPTDADDGYLRADDIARTDLSSCRVVVLSACRTGWGHSTHEGTLGLARAFLGAGARAVVVSLWPVDDAATADLMINMHGLLRAGLPIGEALRQAMCAARDQGAPLVDWASFTIVGDADATVPAVPGR</sequence>
<gene>
    <name evidence="2" type="ORF">GCM10009681_06400</name>
</gene>
<accession>A0ABP4VX39</accession>
<dbReference type="Proteomes" id="UP001500655">
    <property type="component" value="Unassembled WGS sequence"/>
</dbReference>
<dbReference type="SUPFAM" id="SSF48452">
    <property type="entry name" value="TPR-like"/>
    <property type="match status" value="2"/>
</dbReference>
<proteinExistence type="predicted"/>
<dbReference type="RefSeq" id="WP_344076572.1">
    <property type="nucleotide sequence ID" value="NZ_BAAALS010000002.1"/>
</dbReference>
<dbReference type="EMBL" id="BAAALS010000002">
    <property type="protein sequence ID" value="GAA1738372.1"/>
    <property type="molecule type" value="Genomic_DNA"/>
</dbReference>
<evidence type="ECO:0000313" key="2">
    <source>
        <dbReference type="EMBL" id="GAA1738372.1"/>
    </source>
</evidence>